<dbReference type="OrthoDB" id="796542at2"/>
<accession>A0A367GMK8</accession>
<comment type="caution">
    <text evidence="1">The sequence shown here is derived from an EMBL/GenBank/DDBJ whole genome shotgun (WGS) entry which is preliminary data.</text>
</comment>
<sequence length="145" mass="17027">MSSLKFLPQKVQDELWWLIMSAEYDYERISIADHELDDERLTLWLEDKSDFKNTLDECLVVEIPVKKFAALIKAENLNSYEGVKVHPTKKITYAARIEINEAITWYHHDATLREQRWAREAMLKSILTTLIETGTRDIALTDWGE</sequence>
<evidence type="ECO:0000313" key="1">
    <source>
        <dbReference type="EMBL" id="RCH53921.1"/>
    </source>
</evidence>
<organism evidence="1 2">
    <name type="scientific">Mucilaginibacter hurinus</name>
    <dbReference type="NCBI Taxonomy" id="2201324"/>
    <lineage>
        <taxon>Bacteria</taxon>
        <taxon>Pseudomonadati</taxon>
        <taxon>Bacteroidota</taxon>
        <taxon>Sphingobacteriia</taxon>
        <taxon>Sphingobacteriales</taxon>
        <taxon>Sphingobacteriaceae</taxon>
        <taxon>Mucilaginibacter</taxon>
    </lineage>
</organism>
<proteinExistence type="predicted"/>
<gene>
    <name evidence="1" type="ORF">DJ568_15390</name>
</gene>
<name>A0A367GMK8_9SPHI</name>
<keyword evidence="2" id="KW-1185">Reference proteome</keyword>
<dbReference type="RefSeq" id="WP_114006185.1">
    <property type="nucleotide sequence ID" value="NZ_QGDC01000009.1"/>
</dbReference>
<dbReference type="EMBL" id="QGDC01000009">
    <property type="protein sequence ID" value="RCH53921.1"/>
    <property type="molecule type" value="Genomic_DNA"/>
</dbReference>
<reference evidence="1 2" key="1">
    <citation type="submission" date="2018-05" db="EMBL/GenBank/DDBJ databases">
        <title>Mucilaginibacter hurinus sp. nov., isolated from briquette warehouse soil.</title>
        <authorList>
            <person name="Choi L."/>
        </authorList>
    </citation>
    <scope>NUCLEOTIDE SEQUENCE [LARGE SCALE GENOMIC DNA]</scope>
    <source>
        <strain evidence="1 2">ZR32</strain>
    </source>
</reference>
<protein>
    <submittedName>
        <fullName evidence="1">Uncharacterized protein</fullName>
    </submittedName>
</protein>
<dbReference type="Proteomes" id="UP000253209">
    <property type="component" value="Unassembled WGS sequence"/>
</dbReference>
<dbReference type="AlphaFoldDB" id="A0A367GMK8"/>
<evidence type="ECO:0000313" key="2">
    <source>
        <dbReference type="Proteomes" id="UP000253209"/>
    </source>
</evidence>